<keyword evidence="8 12" id="KW-0472">Membrane</keyword>
<keyword evidence="12" id="KW-0479">Metal-binding</keyword>
<evidence type="ECO:0000256" key="12">
    <source>
        <dbReference type="HAMAP-Rule" id="MF_00454"/>
    </source>
</evidence>
<dbReference type="GO" id="GO:0140114">
    <property type="term" value="P:cellular detoxification of fluoride"/>
    <property type="evidence" value="ECO:0007669"/>
    <property type="project" value="UniProtKB-UniRule"/>
</dbReference>
<dbReference type="PANTHER" id="PTHR28259:SF1">
    <property type="entry name" value="FLUORIDE EXPORT PROTEIN 1-RELATED"/>
    <property type="match status" value="1"/>
</dbReference>
<dbReference type="PANTHER" id="PTHR28259">
    <property type="entry name" value="FLUORIDE EXPORT PROTEIN 1-RELATED"/>
    <property type="match status" value="1"/>
</dbReference>
<gene>
    <name evidence="12" type="primary">fluC</name>
    <name evidence="12" type="synonym">crcB</name>
    <name evidence="13" type="ORF">DD728_03310</name>
    <name evidence="14" type="ORF">HY36_16100</name>
</gene>
<dbReference type="AlphaFoldDB" id="A0A059E3Q0"/>
<comment type="catalytic activity">
    <reaction evidence="11">
        <text>fluoride(in) = fluoride(out)</text>
        <dbReference type="Rhea" id="RHEA:76159"/>
        <dbReference type="ChEBI" id="CHEBI:17051"/>
    </reaction>
    <physiologicalReaction direction="left-to-right" evidence="11">
        <dbReference type="Rhea" id="RHEA:76160"/>
    </physiologicalReaction>
</comment>
<reference evidence="13 16" key="2">
    <citation type="journal article" date="2018" name="Nat. Biotechnol.">
        <title>A standardized bacterial taxonomy based on genome phylogeny substantially revises the tree of life.</title>
        <authorList>
            <person name="Parks D.H."/>
            <person name="Chuvochina M."/>
            <person name="Waite D.W."/>
            <person name="Rinke C."/>
            <person name="Skarshewski A."/>
            <person name="Chaumeil P.A."/>
            <person name="Hugenholtz P."/>
        </authorList>
    </citation>
    <scope>NUCLEOTIDE SEQUENCE [LARGE SCALE GENOMIC DNA]</scope>
    <source>
        <strain evidence="13">UBA10378</strain>
    </source>
</reference>
<evidence type="ECO:0000256" key="11">
    <source>
        <dbReference type="ARBA" id="ARBA00035585"/>
    </source>
</evidence>
<evidence type="ECO:0000256" key="10">
    <source>
        <dbReference type="ARBA" id="ARBA00035120"/>
    </source>
</evidence>
<keyword evidence="15" id="KW-1185">Reference proteome</keyword>
<evidence type="ECO:0000256" key="6">
    <source>
        <dbReference type="ARBA" id="ARBA00023053"/>
    </source>
</evidence>
<evidence type="ECO:0000313" key="15">
    <source>
        <dbReference type="Proteomes" id="UP000024547"/>
    </source>
</evidence>
<feature type="transmembrane region" description="Helical" evidence="12">
    <location>
        <begin position="100"/>
        <end position="122"/>
    </location>
</feature>
<evidence type="ECO:0000256" key="9">
    <source>
        <dbReference type="ARBA" id="ARBA00023303"/>
    </source>
</evidence>
<comment type="function">
    <text evidence="12">Fluoride-specific ion channel. Important for reducing fluoride concentration in the cell, thus reducing its toxicity.</text>
</comment>
<dbReference type="RefSeq" id="WP_035550462.1">
    <property type="nucleotide sequence ID" value="NZ_AWFH01000010.1"/>
</dbReference>
<dbReference type="EMBL" id="AWFH01000010">
    <property type="protein sequence ID" value="KCZ62291.1"/>
    <property type="molecule type" value="Genomic_DNA"/>
</dbReference>
<comment type="caution">
    <text evidence="14">The sequence shown here is derived from an EMBL/GenBank/DDBJ whole genome shotgun (WGS) entry which is preliminary data.</text>
</comment>
<keyword evidence="4 12" id="KW-0812">Transmembrane</keyword>
<evidence type="ECO:0000256" key="5">
    <source>
        <dbReference type="ARBA" id="ARBA00022989"/>
    </source>
</evidence>
<dbReference type="GO" id="GO:0046872">
    <property type="term" value="F:metal ion binding"/>
    <property type="evidence" value="ECO:0007669"/>
    <property type="project" value="UniProtKB-KW"/>
</dbReference>
<feature type="binding site" evidence="12">
    <location>
        <position position="79"/>
    </location>
    <ligand>
        <name>Na(+)</name>
        <dbReference type="ChEBI" id="CHEBI:29101"/>
        <note>structural</note>
    </ligand>
</feature>
<comment type="similarity">
    <text evidence="10 12">Belongs to the fluoride channel Fluc/FEX (TC 1.A.43) family.</text>
</comment>
<keyword evidence="12" id="KW-0813">Transport</keyword>
<dbReference type="Pfam" id="PF02537">
    <property type="entry name" value="CRCB"/>
    <property type="match status" value="1"/>
</dbReference>
<dbReference type="STRING" id="1280948.HY36_16100"/>
<dbReference type="HAMAP" id="MF_00454">
    <property type="entry name" value="FluC"/>
    <property type="match status" value="1"/>
</dbReference>
<proteinExistence type="inferred from homology"/>
<evidence type="ECO:0000256" key="1">
    <source>
        <dbReference type="ARBA" id="ARBA00004651"/>
    </source>
</evidence>
<evidence type="ECO:0000313" key="13">
    <source>
        <dbReference type="EMBL" id="HBQ47907.1"/>
    </source>
</evidence>
<feature type="transmembrane region" description="Helical" evidence="12">
    <location>
        <begin position="68"/>
        <end position="88"/>
    </location>
</feature>
<comment type="subcellular location">
    <subcellularLocation>
        <location evidence="1 12">Cell membrane</location>
        <topology evidence="1 12">Multi-pass membrane protein</topology>
    </subcellularLocation>
</comment>
<keyword evidence="7 12" id="KW-0406">Ion transport</keyword>
<evidence type="ECO:0000256" key="7">
    <source>
        <dbReference type="ARBA" id="ARBA00023065"/>
    </source>
</evidence>
<evidence type="ECO:0000256" key="3">
    <source>
        <dbReference type="ARBA" id="ARBA00022519"/>
    </source>
</evidence>
<dbReference type="EMBL" id="DOGS01000070">
    <property type="protein sequence ID" value="HBQ47907.1"/>
    <property type="molecule type" value="Genomic_DNA"/>
</dbReference>
<name>A0A059E3Q0_9PROT</name>
<reference evidence="14 15" key="1">
    <citation type="journal article" date="2014" name="Antonie Van Leeuwenhoek">
        <title>Hyphomonas beringensis sp. nov. and Hyphomonas chukchiensis sp. nov., isolated from surface seawater of the Bering Sea and Chukchi Sea.</title>
        <authorList>
            <person name="Li C."/>
            <person name="Lai Q."/>
            <person name="Li G."/>
            <person name="Dong C."/>
            <person name="Wang J."/>
            <person name="Liao Y."/>
            <person name="Shao Z."/>
        </authorList>
    </citation>
    <scope>NUCLEOTIDE SEQUENCE [LARGE SCALE GENOMIC DNA]</scope>
    <source>
        <strain evidence="14 15">22II1-22F38</strain>
    </source>
</reference>
<dbReference type="OrthoDB" id="9806299at2"/>
<dbReference type="Proteomes" id="UP000263957">
    <property type="component" value="Unassembled WGS sequence"/>
</dbReference>
<dbReference type="PATRIC" id="fig|1280948.3.peg.1448"/>
<keyword evidence="9 12" id="KW-0407">Ion channel</keyword>
<dbReference type="InterPro" id="IPR003691">
    <property type="entry name" value="FluC"/>
</dbReference>
<sequence>MNGFLAVAAGGAIGASLRHGVGLLAVRHLPAGWPHGTFAVNLLGSLLMGLLVGWLALKAEGLHQTTRLFLATGVLGGFTTFSAFSLEVAEFLRKGETVKAGAYAGLSLLLGVMALFIGLWIARKVFA</sequence>
<evidence type="ECO:0000313" key="14">
    <source>
        <dbReference type="EMBL" id="KCZ62291.1"/>
    </source>
</evidence>
<feature type="binding site" evidence="12">
    <location>
        <position position="76"/>
    </location>
    <ligand>
        <name>Na(+)</name>
        <dbReference type="ChEBI" id="CHEBI:29101"/>
        <note>structural</note>
    </ligand>
</feature>
<keyword evidence="2 12" id="KW-1003">Cell membrane</keyword>
<keyword evidence="5 12" id="KW-1133">Transmembrane helix</keyword>
<evidence type="ECO:0000256" key="4">
    <source>
        <dbReference type="ARBA" id="ARBA00022692"/>
    </source>
</evidence>
<dbReference type="NCBIfam" id="TIGR00494">
    <property type="entry name" value="crcB"/>
    <property type="match status" value="1"/>
</dbReference>
<dbReference type="GO" id="GO:0062054">
    <property type="term" value="F:fluoride channel activity"/>
    <property type="evidence" value="ECO:0007669"/>
    <property type="project" value="UniProtKB-UniRule"/>
</dbReference>
<evidence type="ECO:0000313" key="16">
    <source>
        <dbReference type="Proteomes" id="UP000263957"/>
    </source>
</evidence>
<protein>
    <recommendedName>
        <fullName evidence="12">Fluoride-specific ion channel FluC</fullName>
    </recommendedName>
</protein>
<evidence type="ECO:0000256" key="2">
    <source>
        <dbReference type="ARBA" id="ARBA00022475"/>
    </source>
</evidence>
<dbReference type="Proteomes" id="UP000024547">
    <property type="component" value="Unassembled WGS sequence"/>
</dbReference>
<dbReference type="eggNOG" id="COG0239">
    <property type="taxonomic scope" value="Bacteria"/>
</dbReference>
<comment type="activity regulation">
    <text evidence="12">Na(+) is not transported, but it plays an essential structural role and its presence is essential for fluoride channel function.</text>
</comment>
<organism evidence="14 15">
    <name type="scientific">Hyphomonas atlantica</name>
    <dbReference type="NCBI Taxonomy" id="1280948"/>
    <lineage>
        <taxon>Bacteria</taxon>
        <taxon>Pseudomonadati</taxon>
        <taxon>Pseudomonadota</taxon>
        <taxon>Alphaproteobacteria</taxon>
        <taxon>Hyphomonadales</taxon>
        <taxon>Hyphomonadaceae</taxon>
        <taxon>Hyphomonas</taxon>
    </lineage>
</organism>
<accession>A0A059E3Q0</accession>
<dbReference type="GO" id="GO:0005886">
    <property type="term" value="C:plasma membrane"/>
    <property type="evidence" value="ECO:0007669"/>
    <property type="project" value="UniProtKB-SubCell"/>
</dbReference>
<dbReference type="NCBIfam" id="NF010791">
    <property type="entry name" value="PRK14195.1"/>
    <property type="match status" value="1"/>
</dbReference>
<evidence type="ECO:0000256" key="8">
    <source>
        <dbReference type="ARBA" id="ARBA00023136"/>
    </source>
</evidence>
<keyword evidence="3" id="KW-0997">Cell inner membrane</keyword>
<keyword evidence="6 12" id="KW-0915">Sodium</keyword>
<feature type="transmembrane region" description="Helical" evidence="12">
    <location>
        <begin position="36"/>
        <end position="56"/>
    </location>
</feature>